<sequence length="268" mass="30132">MIIEALAVGALAKTFYSADKSLKMDEKALRKYAKAFERSEEAELMVRKKAEFTDKRLMNVAKKKRAIVQGTVPKFVDVYNQIQKIELENNTTMNEIAMRDNVRKLAVLDALSLSVKKDFTDKELVCGWITKGFGKLMEMDSERYLSAANSQMRAANVVYSQSESIVALYDAIVARADRISNLLMAMNALFIKSINETSKTIEKNGLDVRGYSEYDKGILMTCVNIAMAISDIINVPVVDEKGQICESANEMIMTGEKYLEKMNQAIIE</sequence>
<keyword evidence="2" id="KW-1185">Reference proteome</keyword>
<accession>A0A3S0RJ02</accession>
<organism evidence="1 2">
    <name type="scientific">Lysinibacillus antri</name>
    <dbReference type="NCBI Taxonomy" id="2498145"/>
    <lineage>
        <taxon>Bacteria</taxon>
        <taxon>Bacillati</taxon>
        <taxon>Bacillota</taxon>
        <taxon>Bacilli</taxon>
        <taxon>Bacillales</taxon>
        <taxon>Bacillaceae</taxon>
        <taxon>Lysinibacillus</taxon>
    </lineage>
</organism>
<proteinExistence type="predicted"/>
<gene>
    <name evidence="1" type="ORF">EK386_11340</name>
</gene>
<protein>
    <submittedName>
        <fullName evidence="1">Uncharacterized protein</fullName>
    </submittedName>
</protein>
<dbReference type="Proteomes" id="UP000287910">
    <property type="component" value="Unassembled WGS sequence"/>
</dbReference>
<evidence type="ECO:0000313" key="1">
    <source>
        <dbReference type="EMBL" id="RUL51927.1"/>
    </source>
</evidence>
<dbReference type="EMBL" id="RYYR01000013">
    <property type="protein sequence ID" value="RUL51927.1"/>
    <property type="molecule type" value="Genomic_DNA"/>
</dbReference>
<name>A0A3S0RJ02_9BACI</name>
<evidence type="ECO:0000313" key="2">
    <source>
        <dbReference type="Proteomes" id="UP000287910"/>
    </source>
</evidence>
<comment type="caution">
    <text evidence="1">The sequence shown here is derived from an EMBL/GenBank/DDBJ whole genome shotgun (WGS) entry which is preliminary data.</text>
</comment>
<dbReference type="RefSeq" id="WP_126659283.1">
    <property type="nucleotide sequence ID" value="NZ_RYYR01000013.1"/>
</dbReference>
<reference evidence="1 2" key="1">
    <citation type="submission" date="2018-12" db="EMBL/GenBank/DDBJ databases">
        <title>Lysinibacillus antri sp. nov., isolated from a cave soil.</title>
        <authorList>
            <person name="Narsing Rao M.P."/>
            <person name="Zhang H."/>
            <person name="Dong Z.-Y."/>
            <person name="Niu X.-K."/>
            <person name="Zhang K."/>
            <person name="Fang B.-Z."/>
            <person name="Kang Y.-Q."/>
            <person name="Xiao M."/>
            <person name="Li W.-J."/>
        </authorList>
    </citation>
    <scope>NUCLEOTIDE SEQUENCE [LARGE SCALE GENOMIC DNA]</scope>
    <source>
        <strain evidence="1 2">SYSU K30002</strain>
    </source>
</reference>
<dbReference type="AlphaFoldDB" id="A0A3S0RJ02"/>